<evidence type="ECO:0000256" key="1">
    <source>
        <dbReference type="ARBA" id="ARBA00022741"/>
    </source>
</evidence>
<feature type="domain" description="DNA mismatch repair proteins mutS family" evidence="5">
    <location>
        <begin position="363"/>
        <end position="548"/>
    </location>
</feature>
<dbReference type="GO" id="GO:0005829">
    <property type="term" value="C:cytosol"/>
    <property type="evidence" value="ECO:0007669"/>
    <property type="project" value="TreeGrafter"/>
</dbReference>
<organism evidence="6 7">
    <name type="scientific">Romboutsia lituseburensis DSM 797</name>
    <dbReference type="NCBI Taxonomy" id="1121325"/>
    <lineage>
        <taxon>Bacteria</taxon>
        <taxon>Bacillati</taxon>
        <taxon>Bacillota</taxon>
        <taxon>Clostridia</taxon>
        <taxon>Peptostreptococcales</taxon>
        <taxon>Peptostreptococcaceae</taxon>
        <taxon>Romboutsia</taxon>
    </lineage>
</organism>
<dbReference type="GO" id="GO:0140664">
    <property type="term" value="F:ATP-dependent DNA damage sensor activity"/>
    <property type="evidence" value="ECO:0007669"/>
    <property type="project" value="InterPro"/>
</dbReference>
<feature type="transmembrane region" description="Helical" evidence="4">
    <location>
        <begin position="168"/>
        <end position="200"/>
    </location>
</feature>
<dbReference type="Proteomes" id="UP000199068">
    <property type="component" value="Unassembled WGS sequence"/>
</dbReference>
<evidence type="ECO:0000256" key="4">
    <source>
        <dbReference type="SAM" id="Phobius"/>
    </source>
</evidence>
<dbReference type="Gene3D" id="3.40.50.300">
    <property type="entry name" value="P-loop containing nucleotide triphosphate hydrolases"/>
    <property type="match status" value="1"/>
</dbReference>
<dbReference type="InterPro" id="IPR045076">
    <property type="entry name" value="MutS"/>
</dbReference>
<evidence type="ECO:0000259" key="5">
    <source>
        <dbReference type="SMART" id="SM00534"/>
    </source>
</evidence>
<dbReference type="SUPFAM" id="SSF48334">
    <property type="entry name" value="DNA repair protein MutS, domain III"/>
    <property type="match status" value="1"/>
</dbReference>
<gene>
    <name evidence="6" type="ORF">SAMN04515677_10884</name>
</gene>
<proteinExistence type="predicted"/>
<dbReference type="InterPro" id="IPR036187">
    <property type="entry name" value="DNA_mismatch_repair_MutS_sf"/>
</dbReference>
<dbReference type="GO" id="GO:0005524">
    <property type="term" value="F:ATP binding"/>
    <property type="evidence" value="ECO:0007669"/>
    <property type="project" value="UniProtKB-KW"/>
</dbReference>
<keyword evidence="4" id="KW-0472">Membrane</keyword>
<protein>
    <submittedName>
        <fullName evidence="6">MutS domain V</fullName>
    </submittedName>
</protein>
<dbReference type="PANTHER" id="PTHR11361">
    <property type="entry name" value="DNA MISMATCH REPAIR PROTEIN MUTS FAMILY MEMBER"/>
    <property type="match status" value="1"/>
</dbReference>
<dbReference type="EMBL" id="FNGW01000008">
    <property type="protein sequence ID" value="SDM30348.1"/>
    <property type="molecule type" value="Genomic_DNA"/>
</dbReference>
<evidence type="ECO:0000313" key="6">
    <source>
        <dbReference type="EMBL" id="SDM30348.1"/>
    </source>
</evidence>
<dbReference type="InterPro" id="IPR027417">
    <property type="entry name" value="P-loop_NTPase"/>
</dbReference>
<dbReference type="Gene3D" id="1.10.1420.10">
    <property type="match status" value="1"/>
</dbReference>
<keyword evidence="3" id="KW-0238">DNA-binding</keyword>
<keyword evidence="4" id="KW-1133">Transmembrane helix</keyword>
<feature type="transmembrane region" description="Helical" evidence="4">
    <location>
        <begin position="6"/>
        <end position="27"/>
    </location>
</feature>
<dbReference type="AlphaFoldDB" id="A0A1G9S459"/>
<keyword evidence="2" id="KW-0067">ATP-binding</keyword>
<dbReference type="SMART" id="SM00534">
    <property type="entry name" value="MUTSac"/>
    <property type="match status" value="1"/>
</dbReference>
<keyword evidence="4" id="KW-0812">Transmembrane</keyword>
<name>A0A1G9S459_9FIRM</name>
<accession>A0A1G9S459</accession>
<dbReference type="GO" id="GO:0030983">
    <property type="term" value="F:mismatched DNA binding"/>
    <property type="evidence" value="ECO:0007669"/>
    <property type="project" value="InterPro"/>
</dbReference>
<keyword evidence="1" id="KW-0547">Nucleotide-binding</keyword>
<dbReference type="RefSeq" id="WP_092727202.1">
    <property type="nucleotide sequence ID" value="NZ_FNGW01000008.1"/>
</dbReference>
<dbReference type="Pfam" id="PF00488">
    <property type="entry name" value="MutS_V"/>
    <property type="match status" value="1"/>
</dbReference>
<dbReference type="InterPro" id="IPR000432">
    <property type="entry name" value="DNA_mismatch_repair_MutS_C"/>
</dbReference>
<sequence length="557" mass="64237">MKDIIMFLLGVGVIFLIALSVAIYDNINKLRYIKKKIIQNYGKEIDLSEVSINMNSVSSYFRNKNEKNIIDDITWNDLNMDDIFKKVNNTQSTAGSEVLYDILRNPLYNQQDLDKRNNIIEYFRNNEDKRKEVQYILGKLGSSDDLYTTNCLYNEIDIRGNKLSKYRLLAIMPIISLCLIFISRYFIILFVASIIFNIYISQNNKKYHYNTEGFTYIVSVVKAANKIKSLKIDDIEKNLHDIDSDLDEVKKIRKKSIKQDANIAIADVNVFSEYTKMIFLTDLITYEKVKNTVIKKSKNLKLIYEFVGTIDALIGVASFRDSLKYYSLPQLIKSNKKEDNSLEFIEIYHPLILNPVTNSGSFYNGILLTGSNASGKSTFIKTAAINAILAQTIYTCCAKNYKSSYFNICTSMALKDDIFSNESYYIVEIKSLKRIIDNINDNTPCLCFVDEILRGTNTVERVASSCEVLKYLGNRNCICFAATHDIELTHLLNDNFDNYHFEEIITDKDIKFDYKLYKGRAQTRNAIKLLEFMKYDASIVLNADKRAKLFLETGKWS</sequence>
<evidence type="ECO:0000256" key="2">
    <source>
        <dbReference type="ARBA" id="ARBA00022840"/>
    </source>
</evidence>
<dbReference type="STRING" id="1121325.SAMN04515677_10884"/>
<dbReference type="SUPFAM" id="SSF52540">
    <property type="entry name" value="P-loop containing nucleoside triphosphate hydrolases"/>
    <property type="match status" value="1"/>
</dbReference>
<reference evidence="6 7" key="1">
    <citation type="submission" date="2016-10" db="EMBL/GenBank/DDBJ databases">
        <authorList>
            <person name="de Groot N.N."/>
        </authorList>
    </citation>
    <scope>NUCLEOTIDE SEQUENCE [LARGE SCALE GENOMIC DNA]</scope>
    <source>
        <strain evidence="6 7">DSM 797</strain>
    </source>
</reference>
<evidence type="ECO:0000313" key="7">
    <source>
        <dbReference type="Proteomes" id="UP000199068"/>
    </source>
</evidence>
<keyword evidence="7" id="KW-1185">Reference proteome</keyword>
<dbReference type="GO" id="GO:0006298">
    <property type="term" value="P:mismatch repair"/>
    <property type="evidence" value="ECO:0007669"/>
    <property type="project" value="InterPro"/>
</dbReference>
<evidence type="ECO:0000256" key="3">
    <source>
        <dbReference type="ARBA" id="ARBA00023125"/>
    </source>
</evidence>
<dbReference type="PANTHER" id="PTHR11361:SF152">
    <property type="entry name" value="DNA MISMATCH REPAIR PROTEIN"/>
    <property type="match status" value="1"/>
</dbReference>